<feature type="domain" description="TonB-dependent receptor-like beta-barrel" evidence="14">
    <location>
        <begin position="287"/>
        <end position="777"/>
    </location>
</feature>
<evidence type="ECO:0000256" key="1">
    <source>
        <dbReference type="ARBA" id="ARBA00004571"/>
    </source>
</evidence>
<dbReference type="EMBL" id="JADZGI010000002">
    <property type="protein sequence ID" value="MBH0114036.1"/>
    <property type="molecule type" value="Genomic_DNA"/>
</dbReference>
<reference evidence="16" key="1">
    <citation type="submission" date="2020-11" db="EMBL/GenBank/DDBJ databases">
        <title>Novosphingobium aureum sp. nov., a marine bacterium isolated from sediment of a salt flat.</title>
        <authorList>
            <person name="Yoo Y."/>
            <person name="Kim J.-J."/>
        </authorList>
    </citation>
    <scope>NUCLEOTIDE SEQUENCE</scope>
    <source>
        <strain evidence="16">YJ-S2-02</strain>
    </source>
</reference>
<dbReference type="GO" id="GO:0009279">
    <property type="term" value="C:cell outer membrane"/>
    <property type="evidence" value="ECO:0007669"/>
    <property type="project" value="UniProtKB-SubCell"/>
</dbReference>
<evidence type="ECO:0000256" key="7">
    <source>
        <dbReference type="ARBA" id="ARBA00023065"/>
    </source>
</evidence>
<evidence type="ECO:0000256" key="5">
    <source>
        <dbReference type="ARBA" id="ARBA00022692"/>
    </source>
</evidence>
<keyword evidence="13" id="KW-0732">Signal</keyword>
<evidence type="ECO:0000256" key="6">
    <source>
        <dbReference type="ARBA" id="ARBA00023004"/>
    </source>
</evidence>
<keyword evidence="16" id="KW-0675">Receptor</keyword>
<dbReference type="RefSeq" id="WP_197165062.1">
    <property type="nucleotide sequence ID" value="NZ_JADZGI010000002.1"/>
</dbReference>
<sequence>MRKTILSATTALCGMLAIAAPAHAQDEADAGSRREVSGQVTDIVVTAQRRQESQQNVPIAISAISGAELEARGVTNALQVAQYIPNMIAMNNTGLGSSNTYYIRGIGSTESIATFDPPVGTYVDDVYISRQGANNFSMFDVDRIEVLRGPQGTLFGRNTTGGAVSVHMAEPEFGTIGGFVEGGYGTYEAKQLRGTINIPLAETFAAKVSAYWQDSDGYVKNVTTGDKLNDIDGWGARLALRGELSDSVRWSGGYTHIVDKSENILNFECNPADPTDCDGRFASTGYTEASSDVFADLGVTGDKAYYGNGSKAVTDLITSKLAIDVSDDATVEFITGYLRQNMEYGLDFYDGRSAPSTANPYPAVGGYDFGGFTILADIWTDQFSQEVKVNGSAFGGFLDYVVGAFYMKEKNNTNTADIFGVSSSFALLLDDKILKNSTESIAGYAQFDANITDKLKVTAGIRYTDEIKKVGIYDLRPSCAAGGAGCLNNDNLVAANIPLEQKTKIWTPRFAINYQAADDVLLYASATKGFKSGGWASRATRPGEFLPFSPEKVWSYEAGIKSEWFDRMLRANLTVYWMDITDLQTPAGFVRDNGSIAFLTRNFADYRNKGVEAEFVFVPTPGLNLHLSGGYQDDKYLIDANAPETDEYGVLSVAAQQAQCLAGDTTRCGVGIVTDSGEISTPVRTPDWTLSMGASYEIPVGALSVVPSVDATWRSAMEVQSANRTIYYDADTGTGTYEGAGNRYVVGSHASSLWMFNAGLALNGPDNAWQFSVNCQNCTNKAYPQSYLGYSYINAPRTVMGKLRFNF</sequence>
<keyword evidence="4" id="KW-0410">Iron transport</keyword>
<dbReference type="InterPro" id="IPR036942">
    <property type="entry name" value="Beta-barrel_TonB_sf"/>
</dbReference>
<evidence type="ECO:0000313" key="17">
    <source>
        <dbReference type="Proteomes" id="UP000617634"/>
    </source>
</evidence>
<dbReference type="InterPro" id="IPR012910">
    <property type="entry name" value="Plug_dom"/>
</dbReference>
<evidence type="ECO:0000259" key="15">
    <source>
        <dbReference type="Pfam" id="PF07715"/>
    </source>
</evidence>
<protein>
    <submittedName>
        <fullName evidence="16">TonB-dependent receptor</fullName>
    </submittedName>
</protein>
<dbReference type="Proteomes" id="UP000617634">
    <property type="component" value="Unassembled WGS sequence"/>
</dbReference>
<dbReference type="PANTHER" id="PTHR32552">
    <property type="entry name" value="FERRICHROME IRON RECEPTOR-RELATED"/>
    <property type="match status" value="1"/>
</dbReference>
<dbReference type="Pfam" id="PF00593">
    <property type="entry name" value="TonB_dep_Rec_b-barrel"/>
    <property type="match status" value="1"/>
</dbReference>
<keyword evidence="7" id="KW-0406">Ion transport</keyword>
<evidence type="ECO:0000256" key="12">
    <source>
        <dbReference type="RuleBase" id="RU003357"/>
    </source>
</evidence>
<evidence type="ECO:0000256" key="2">
    <source>
        <dbReference type="ARBA" id="ARBA00022448"/>
    </source>
</evidence>
<evidence type="ECO:0000256" key="13">
    <source>
        <dbReference type="SAM" id="SignalP"/>
    </source>
</evidence>
<keyword evidence="8 12" id="KW-0798">TonB box</keyword>
<accession>A0A931HES5</accession>
<organism evidence="16 17">
    <name type="scientific">Novosphingobium aureum</name>
    <dbReference type="NCBI Taxonomy" id="2792964"/>
    <lineage>
        <taxon>Bacteria</taxon>
        <taxon>Pseudomonadati</taxon>
        <taxon>Pseudomonadota</taxon>
        <taxon>Alphaproteobacteria</taxon>
        <taxon>Sphingomonadales</taxon>
        <taxon>Sphingomonadaceae</taxon>
        <taxon>Novosphingobium</taxon>
    </lineage>
</organism>
<evidence type="ECO:0000256" key="11">
    <source>
        <dbReference type="PROSITE-ProRule" id="PRU01360"/>
    </source>
</evidence>
<comment type="similarity">
    <text evidence="11 12">Belongs to the TonB-dependent receptor family.</text>
</comment>
<keyword evidence="3 11" id="KW-1134">Transmembrane beta strand</keyword>
<dbReference type="SUPFAM" id="SSF56935">
    <property type="entry name" value="Porins"/>
    <property type="match status" value="1"/>
</dbReference>
<dbReference type="InterPro" id="IPR000531">
    <property type="entry name" value="Beta-barrel_TonB"/>
</dbReference>
<name>A0A931HES5_9SPHN</name>
<dbReference type="GO" id="GO:0006826">
    <property type="term" value="P:iron ion transport"/>
    <property type="evidence" value="ECO:0007669"/>
    <property type="project" value="UniProtKB-KW"/>
</dbReference>
<dbReference type="InterPro" id="IPR039426">
    <property type="entry name" value="TonB-dep_rcpt-like"/>
</dbReference>
<dbReference type="PROSITE" id="PS52016">
    <property type="entry name" value="TONB_DEPENDENT_REC_3"/>
    <property type="match status" value="1"/>
</dbReference>
<dbReference type="PANTHER" id="PTHR32552:SF81">
    <property type="entry name" value="TONB-DEPENDENT OUTER MEMBRANE RECEPTOR"/>
    <property type="match status" value="1"/>
</dbReference>
<keyword evidence="6" id="KW-0408">Iron</keyword>
<keyword evidence="5 11" id="KW-0812">Transmembrane</keyword>
<evidence type="ECO:0000256" key="3">
    <source>
        <dbReference type="ARBA" id="ARBA00022452"/>
    </source>
</evidence>
<dbReference type="AlphaFoldDB" id="A0A931HES5"/>
<evidence type="ECO:0000256" key="4">
    <source>
        <dbReference type="ARBA" id="ARBA00022496"/>
    </source>
</evidence>
<evidence type="ECO:0000256" key="10">
    <source>
        <dbReference type="ARBA" id="ARBA00023237"/>
    </source>
</evidence>
<dbReference type="Gene3D" id="2.40.170.20">
    <property type="entry name" value="TonB-dependent receptor, beta-barrel domain"/>
    <property type="match status" value="1"/>
</dbReference>
<comment type="caution">
    <text evidence="16">The sequence shown here is derived from an EMBL/GenBank/DDBJ whole genome shotgun (WGS) entry which is preliminary data.</text>
</comment>
<dbReference type="Pfam" id="PF07715">
    <property type="entry name" value="Plug"/>
    <property type="match status" value="1"/>
</dbReference>
<evidence type="ECO:0000313" key="16">
    <source>
        <dbReference type="EMBL" id="MBH0114036.1"/>
    </source>
</evidence>
<evidence type="ECO:0000259" key="14">
    <source>
        <dbReference type="Pfam" id="PF00593"/>
    </source>
</evidence>
<keyword evidence="2 11" id="KW-0813">Transport</keyword>
<keyword evidence="9 11" id="KW-0472">Membrane</keyword>
<evidence type="ECO:0000256" key="9">
    <source>
        <dbReference type="ARBA" id="ARBA00023136"/>
    </source>
</evidence>
<keyword evidence="17" id="KW-1185">Reference proteome</keyword>
<feature type="chain" id="PRO_5037095286" evidence="13">
    <location>
        <begin position="25"/>
        <end position="807"/>
    </location>
</feature>
<feature type="domain" description="TonB-dependent receptor plug" evidence="15">
    <location>
        <begin position="54"/>
        <end position="163"/>
    </location>
</feature>
<keyword evidence="10 11" id="KW-0998">Cell outer membrane</keyword>
<gene>
    <name evidence="16" type="ORF">I5E68_13900</name>
</gene>
<feature type="signal peptide" evidence="13">
    <location>
        <begin position="1"/>
        <end position="24"/>
    </location>
</feature>
<evidence type="ECO:0000256" key="8">
    <source>
        <dbReference type="ARBA" id="ARBA00023077"/>
    </source>
</evidence>
<proteinExistence type="inferred from homology"/>
<comment type="subcellular location">
    <subcellularLocation>
        <location evidence="1 11">Cell outer membrane</location>
        <topology evidence="1 11">Multi-pass membrane protein</topology>
    </subcellularLocation>
</comment>